<keyword evidence="3" id="KW-0227">DNA damage</keyword>
<evidence type="ECO:0000313" key="9">
    <source>
        <dbReference type="EMBL" id="MRH77594.1"/>
    </source>
</evidence>
<keyword evidence="5" id="KW-0190">Covalent protein-DNA linkage</keyword>
<dbReference type="Pfam" id="PF02586">
    <property type="entry name" value="SRAP"/>
    <property type="match status" value="1"/>
</dbReference>
<evidence type="ECO:0000256" key="5">
    <source>
        <dbReference type="ARBA" id="ARBA00023124"/>
    </source>
</evidence>
<dbReference type="InterPro" id="IPR003738">
    <property type="entry name" value="SRAP"/>
</dbReference>
<name>A0A6N7QY36_9GAMM</name>
<reference evidence="9 10" key="1">
    <citation type="submission" date="2019-11" db="EMBL/GenBank/DDBJ databases">
        <authorList>
            <person name="Zhang X.Y."/>
        </authorList>
    </citation>
    <scope>NUCLEOTIDE SEQUENCE [LARGE SCALE GENOMIC DNA]</scope>
    <source>
        <strain evidence="9 10">C176</strain>
    </source>
</reference>
<dbReference type="GO" id="GO:0016829">
    <property type="term" value="F:lyase activity"/>
    <property type="evidence" value="ECO:0007669"/>
    <property type="project" value="UniProtKB-KW"/>
</dbReference>
<accession>A0A6N7QY36</accession>
<dbReference type="Gene3D" id="3.90.1680.10">
    <property type="entry name" value="SOS response associated peptidase-like"/>
    <property type="match status" value="1"/>
</dbReference>
<dbReference type="PANTHER" id="PTHR13604">
    <property type="entry name" value="DC12-RELATED"/>
    <property type="match status" value="1"/>
</dbReference>
<evidence type="ECO:0000256" key="1">
    <source>
        <dbReference type="ARBA" id="ARBA00008136"/>
    </source>
</evidence>
<keyword evidence="7" id="KW-0456">Lyase</keyword>
<proteinExistence type="inferred from homology"/>
<keyword evidence="2 8" id="KW-0645">Protease</keyword>
<protein>
    <recommendedName>
        <fullName evidence="8">Abasic site processing protein</fullName>
        <ecNumber evidence="8">3.4.-.-</ecNumber>
    </recommendedName>
</protein>
<organism evidence="9 10">
    <name type="scientific">Spiribacter salilacus</name>
    <dbReference type="NCBI Taxonomy" id="2664894"/>
    <lineage>
        <taxon>Bacteria</taxon>
        <taxon>Pseudomonadati</taxon>
        <taxon>Pseudomonadota</taxon>
        <taxon>Gammaproteobacteria</taxon>
        <taxon>Chromatiales</taxon>
        <taxon>Ectothiorhodospiraceae</taxon>
        <taxon>Spiribacter</taxon>
    </lineage>
</organism>
<dbReference type="EC" id="3.4.-.-" evidence="8"/>
<dbReference type="SUPFAM" id="SSF143081">
    <property type="entry name" value="BB1717-like"/>
    <property type="match status" value="1"/>
</dbReference>
<dbReference type="GO" id="GO:0106300">
    <property type="term" value="P:protein-DNA covalent cross-linking repair"/>
    <property type="evidence" value="ECO:0007669"/>
    <property type="project" value="InterPro"/>
</dbReference>
<dbReference type="InterPro" id="IPR036590">
    <property type="entry name" value="SRAP-like"/>
</dbReference>
<evidence type="ECO:0000256" key="4">
    <source>
        <dbReference type="ARBA" id="ARBA00022801"/>
    </source>
</evidence>
<dbReference type="RefSeq" id="WP_153718632.1">
    <property type="nucleotide sequence ID" value="NZ_WJPP01000001.1"/>
</dbReference>
<sequence>MCGRYVINTPGNQIARVVGAAEAAAPEVTPSFNIPPGTQQWVARTGADGDVAFNQLWWGYRPIWADNKAPQPINARAEKVAASPFFRDAFARYRCVVPATGWYEWQSHQGKKQPYYISSDAGLMLFAGIYDPPREDSDGCFAIITQPAAQSIAQIHSRMPVVLDPACVEGWLDPSHKTRDEVKAVTQALDPAHLLAWPVDPRVNRPANDDAGLVESV</sequence>
<dbReference type="GO" id="GO:0003697">
    <property type="term" value="F:single-stranded DNA binding"/>
    <property type="evidence" value="ECO:0007669"/>
    <property type="project" value="InterPro"/>
</dbReference>
<evidence type="ECO:0000256" key="2">
    <source>
        <dbReference type="ARBA" id="ARBA00022670"/>
    </source>
</evidence>
<comment type="caution">
    <text evidence="9">The sequence shown here is derived from an EMBL/GenBank/DDBJ whole genome shotgun (WGS) entry which is preliminary data.</text>
</comment>
<evidence type="ECO:0000256" key="7">
    <source>
        <dbReference type="ARBA" id="ARBA00023239"/>
    </source>
</evidence>
<comment type="similarity">
    <text evidence="1 8">Belongs to the SOS response-associated peptidase family.</text>
</comment>
<dbReference type="Proteomes" id="UP000433788">
    <property type="component" value="Unassembled WGS sequence"/>
</dbReference>
<dbReference type="PANTHER" id="PTHR13604:SF0">
    <property type="entry name" value="ABASIC SITE PROCESSING PROTEIN HMCES"/>
    <property type="match status" value="1"/>
</dbReference>
<dbReference type="GO" id="GO:0008233">
    <property type="term" value="F:peptidase activity"/>
    <property type="evidence" value="ECO:0007669"/>
    <property type="project" value="UniProtKB-KW"/>
</dbReference>
<evidence type="ECO:0000256" key="3">
    <source>
        <dbReference type="ARBA" id="ARBA00022763"/>
    </source>
</evidence>
<keyword evidence="4 8" id="KW-0378">Hydrolase</keyword>
<evidence type="ECO:0000313" key="10">
    <source>
        <dbReference type="Proteomes" id="UP000433788"/>
    </source>
</evidence>
<keyword evidence="6" id="KW-0238">DNA-binding</keyword>
<evidence type="ECO:0000256" key="6">
    <source>
        <dbReference type="ARBA" id="ARBA00023125"/>
    </source>
</evidence>
<keyword evidence="10" id="KW-1185">Reference proteome</keyword>
<dbReference type="GO" id="GO:0006508">
    <property type="term" value="P:proteolysis"/>
    <property type="evidence" value="ECO:0007669"/>
    <property type="project" value="UniProtKB-KW"/>
</dbReference>
<dbReference type="AlphaFoldDB" id="A0A6N7QY36"/>
<gene>
    <name evidence="9" type="ORF">GH984_02620</name>
</gene>
<evidence type="ECO:0000256" key="8">
    <source>
        <dbReference type="RuleBase" id="RU364100"/>
    </source>
</evidence>
<dbReference type="EMBL" id="WJPP01000001">
    <property type="protein sequence ID" value="MRH77594.1"/>
    <property type="molecule type" value="Genomic_DNA"/>
</dbReference>